<feature type="transmembrane region" description="Helical" evidence="7">
    <location>
        <begin position="95"/>
        <end position="115"/>
    </location>
</feature>
<evidence type="ECO:0000256" key="5">
    <source>
        <dbReference type="ARBA" id="ARBA00022989"/>
    </source>
</evidence>
<feature type="transmembrane region" description="Helical" evidence="7">
    <location>
        <begin position="135"/>
        <end position="153"/>
    </location>
</feature>
<dbReference type="GO" id="GO:0005886">
    <property type="term" value="C:plasma membrane"/>
    <property type="evidence" value="ECO:0007669"/>
    <property type="project" value="UniProtKB-SubCell"/>
</dbReference>
<evidence type="ECO:0000256" key="4">
    <source>
        <dbReference type="ARBA" id="ARBA00022692"/>
    </source>
</evidence>
<organism evidence="9 10">
    <name type="scientific">Pontibacter arcticus</name>
    <dbReference type="NCBI Taxonomy" id="2080288"/>
    <lineage>
        <taxon>Bacteria</taxon>
        <taxon>Pseudomonadati</taxon>
        <taxon>Bacteroidota</taxon>
        <taxon>Cytophagia</taxon>
        <taxon>Cytophagales</taxon>
        <taxon>Hymenobacteraceae</taxon>
        <taxon>Pontibacter</taxon>
    </lineage>
</organism>
<evidence type="ECO:0000256" key="3">
    <source>
        <dbReference type="ARBA" id="ARBA00022475"/>
    </source>
</evidence>
<comment type="caution">
    <text evidence="9">The sequence shown here is derived from an EMBL/GenBank/DDBJ whole genome shotgun (WGS) entry which is preliminary data.</text>
</comment>
<feature type="transmembrane region" description="Helical" evidence="7">
    <location>
        <begin position="25"/>
        <end position="44"/>
    </location>
</feature>
<evidence type="ECO:0000256" key="6">
    <source>
        <dbReference type="ARBA" id="ARBA00023136"/>
    </source>
</evidence>
<comment type="subcellular location">
    <subcellularLocation>
        <location evidence="1">Cell membrane</location>
        <topology evidence="1">Multi-pass membrane protein</topology>
    </subcellularLocation>
</comment>
<reference evidence="9 10" key="2">
    <citation type="submission" date="2018-07" db="EMBL/GenBank/DDBJ databases">
        <title>Pontibacter sp. 2b14 genomic sequence and assembly.</title>
        <authorList>
            <person name="Du Z.-J."/>
        </authorList>
    </citation>
    <scope>NUCLEOTIDE SEQUENCE [LARGE SCALE GENOMIC DNA]</scope>
    <source>
        <strain evidence="9 10">2b14</strain>
    </source>
</reference>
<evidence type="ECO:0000256" key="7">
    <source>
        <dbReference type="SAM" id="Phobius"/>
    </source>
</evidence>
<feature type="domain" description="Acyltransferase 3" evidence="8">
    <location>
        <begin position="21"/>
        <end position="337"/>
    </location>
</feature>
<proteinExistence type="inferred from homology"/>
<dbReference type="Proteomes" id="UP000251692">
    <property type="component" value="Unassembled WGS sequence"/>
</dbReference>
<gene>
    <name evidence="9" type="ORF">DP923_08540</name>
</gene>
<dbReference type="EMBL" id="QMDV01000002">
    <property type="protein sequence ID" value="RAU83251.1"/>
    <property type="molecule type" value="Genomic_DNA"/>
</dbReference>
<dbReference type="Pfam" id="PF01757">
    <property type="entry name" value="Acyl_transf_3"/>
    <property type="match status" value="1"/>
</dbReference>
<feature type="transmembrane region" description="Helical" evidence="7">
    <location>
        <begin position="194"/>
        <end position="211"/>
    </location>
</feature>
<reference evidence="9 10" key="1">
    <citation type="submission" date="2018-06" db="EMBL/GenBank/DDBJ databases">
        <authorList>
            <person name="Liu Z.-W."/>
        </authorList>
    </citation>
    <scope>NUCLEOTIDE SEQUENCE [LARGE SCALE GENOMIC DNA]</scope>
    <source>
        <strain evidence="9 10">2b14</strain>
    </source>
</reference>
<evidence type="ECO:0000313" key="10">
    <source>
        <dbReference type="Proteomes" id="UP000251692"/>
    </source>
</evidence>
<keyword evidence="4 7" id="KW-0812">Transmembrane</keyword>
<keyword evidence="3" id="KW-1003">Cell membrane</keyword>
<feature type="transmembrane region" description="Helical" evidence="7">
    <location>
        <begin position="315"/>
        <end position="340"/>
    </location>
</feature>
<dbReference type="GO" id="GO:0016413">
    <property type="term" value="F:O-acetyltransferase activity"/>
    <property type="evidence" value="ECO:0007669"/>
    <property type="project" value="TreeGrafter"/>
</dbReference>
<dbReference type="OrthoDB" id="9810469at2"/>
<evidence type="ECO:0000313" key="9">
    <source>
        <dbReference type="EMBL" id="RAU83251.1"/>
    </source>
</evidence>
<dbReference type="PANTHER" id="PTHR40074">
    <property type="entry name" value="O-ACETYLTRANSFERASE WECH"/>
    <property type="match status" value="1"/>
</dbReference>
<dbReference type="GO" id="GO:0009246">
    <property type="term" value="P:enterobacterial common antigen biosynthetic process"/>
    <property type="evidence" value="ECO:0007669"/>
    <property type="project" value="TreeGrafter"/>
</dbReference>
<dbReference type="AlphaFoldDB" id="A0A364RG25"/>
<dbReference type="PANTHER" id="PTHR40074:SF2">
    <property type="entry name" value="O-ACETYLTRANSFERASE WECH"/>
    <property type="match status" value="1"/>
</dbReference>
<comment type="similarity">
    <text evidence="2">Belongs to the acyltransferase 3 family.</text>
</comment>
<dbReference type="RefSeq" id="WP_112305401.1">
    <property type="nucleotide sequence ID" value="NZ_QMDV01000002.1"/>
</dbReference>
<protein>
    <recommendedName>
        <fullName evidence="8">Acyltransferase 3 domain-containing protein</fullName>
    </recommendedName>
</protein>
<evidence type="ECO:0000259" key="8">
    <source>
        <dbReference type="Pfam" id="PF01757"/>
    </source>
</evidence>
<keyword evidence="6 7" id="KW-0472">Membrane</keyword>
<feature type="transmembrane region" description="Helical" evidence="7">
    <location>
        <begin position="165"/>
        <end position="182"/>
    </location>
</feature>
<evidence type="ECO:0000256" key="1">
    <source>
        <dbReference type="ARBA" id="ARBA00004651"/>
    </source>
</evidence>
<evidence type="ECO:0000256" key="2">
    <source>
        <dbReference type="ARBA" id="ARBA00007400"/>
    </source>
</evidence>
<feature type="transmembrane region" description="Helical" evidence="7">
    <location>
        <begin position="64"/>
        <end position="83"/>
    </location>
</feature>
<sequence length="351" mass="40149">MSVSESIISGEGKIRKDANVVWADNLRALATVSVILLHVGAGILSKYGQVPGMIWITGNFYDSLVRACVPIFVMLSGAFLLTRDIPSIQAFVHKRLTRILIPFLLWSFLYIFLYNELSEINLRLIAKNLWQGSSFHFWYVYMLIGLYFFIPIILKWVRHSMQNEILYFLFIWLVALLFVPLVDTKFKMPLDLTYFSGFLGYLILGYYLSTFKLKGSPLVLATGLFVTGFLLTFLGTHYLTRWMGYFTGHLYDYLTVNVALMAAGIFIFYRNFPFSSTSLFSKTGGFLAKYSYGIYLVHILVLDKILQPFNINYMFVHPVIGIPVTALACTVISALLIYLLTKLPFIGRYVN</sequence>
<feature type="transmembrane region" description="Helical" evidence="7">
    <location>
        <begin position="250"/>
        <end position="269"/>
    </location>
</feature>
<keyword evidence="10" id="KW-1185">Reference proteome</keyword>
<accession>A0A364RG25</accession>
<feature type="transmembrane region" description="Helical" evidence="7">
    <location>
        <begin position="218"/>
        <end position="238"/>
    </location>
</feature>
<feature type="transmembrane region" description="Helical" evidence="7">
    <location>
        <begin position="290"/>
        <end position="309"/>
    </location>
</feature>
<keyword evidence="5 7" id="KW-1133">Transmembrane helix</keyword>
<dbReference type="InterPro" id="IPR002656">
    <property type="entry name" value="Acyl_transf_3_dom"/>
</dbReference>
<name>A0A364RG25_9BACT</name>